<evidence type="ECO:0000256" key="6">
    <source>
        <dbReference type="ARBA" id="ARBA00022723"/>
    </source>
</evidence>
<keyword evidence="10" id="KW-0190">Covalent protein-DNA linkage</keyword>
<evidence type="ECO:0000256" key="2">
    <source>
        <dbReference type="ARBA" id="ARBA00022679"/>
    </source>
</evidence>
<keyword evidence="5" id="KW-0540">Nuclease</keyword>
<evidence type="ECO:0000256" key="5">
    <source>
        <dbReference type="ARBA" id="ARBA00022722"/>
    </source>
</evidence>
<dbReference type="PROSITE" id="PS52020">
    <property type="entry name" value="CRESS_DNA_REP"/>
    <property type="match status" value="1"/>
</dbReference>
<protein>
    <submittedName>
        <fullName evidence="13">Replicase-associated protein</fullName>
    </submittedName>
</protein>
<keyword evidence="6" id="KW-0479">Metal-binding</keyword>
<dbReference type="GO" id="GO:0016779">
    <property type="term" value="F:nucleotidyltransferase activity"/>
    <property type="evidence" value="ECO:0007669"/>
    <property type="project" value="UniProtKB-KW"/>
</dbReference>
<name>A0A089WRI1_9VIRU</name>
<dbReference type="GO" id="GO:0006260">
    <property type="term" value="P:DNA replication"/>
    <property type="evidence" value="ECO:0007669"/>
    <property type="project" value="UniProtKB-KW"/>
</dbReference>
<dbReference type="GO" id="GO:0000166">
    <property type="term" value="F:nucleotide binding"/>
    <property type="evidence" value="ECO:0007669"/>
    <property type="project" value="UniProtKB-KW"/>
</dbReference>
<evidence type="ECO:0000256" key="8">
    <source>
        <dbReference type="ARBA" id="ARBA00022759"/>
    </source>
</evidence>
<keyword evidence="7" id="KW-0547">Nucleotide-binding</keyword>
<dbReference type="EMBL" id="KF670665">
    <property type="protein sequence ID" value="AIR91926.1"/>
    <property type="molecule type" value="Genomic_DNA"/>
</dbReference>
<dbReference type="Pfam" id="PF02407">
    <property type="entry name" value="Viral_Rep"/>
    <property type="match status" value="1"/>
</dbReference>
<evidence type="ECO:0000313" key="13">
    <source>
        <dbReference type="EMBL" id="AIR91926.1"/>
    </source>
</evidence>
<evidence type="ECO:0000256" key="4">
    <source>
        <dbReference type="ARBA" id="ARBA00022705"/>
    </source>
</evidence>
<keyword evidence="4" id="KW-0235">DNA replication</keyword>
<reference evidence="13" key="1">
    <citation type="submission" date="2013-09" db="EMBL/GenBank/DDBJ databases">
        <title>Molecular and biological characterization of Melon chlorotic mosaic virus and its alphasatellite.</title>
        <authorList>
            <person name="Romay G."/>
            <person name="Lecoq H."/>
            <person name="Desbiez C."/>
        </authorList>
    </citation>
    <scope>NUCLEOTIDE SEQUENCE</scope>
    <source>
        <strain evidence="13">MeCMA63</strain>
    </source>
</reference>
<keyword evidence="2" id="KW-0808">Transferase</keyword>
<keyword evidence="8" id="KW-0255">Endonuclease</keyword>
<feature type="domain" description="CRESS-DNA virus Rep endonuclease" evidence="12">
    <location>
        <begin position="2"/>
        <end position="100"/>
    </location>
</feature>
<keyword evidence="9" id="KW-0378">Hydrolase</keyword>
<evidence type="ECO:0000256" key="1">
    <source>
        <dbReference type="ARBA" id="ARBA00004147"/>
    </source>
</evidence>
<keyword evidence="11" id="KW-0238">DNA-binding</keyword>
<dbReference type="GO" id="GO:0016787">
    <property type="term" value="F:hydrolase activity"/>
    <property type="evidence" value="ECO:0007669"/>
    <property type="project" value="UniProtKB-KW"/>
</dbReference>
<evidence type="ECO:0000259" key="12">
    <source>
        <dbReference type="PROSITE" id="PS52020"/>
    </source>
</evidence>
<accession>A0A089WRI1</accession>
<dbReference type="GO" id="GO:0046872">
    <property type="term" value="F:metal ion binding"/>
    <property type="evidence" value="ECO:0007669"/>
    <property type="project" value="UniProtKB-KW"/>
</dbReference>
<evidence type="ECO:0000256" key="10">
    <source>
        <dbReference type="ARBA" id="ARBA00023124"/>
    </source>
</evidence>
<dbReference type="Gene3D" id="3.40.1310.20">
    <property type="match status" value="1"/>
</dbReference>
<dbReference type="GO" id="GO:0004519">
    <property type="term" value="F:endonuclease activity"/>
    <property type="evidence" value="ECO:0007669"/>
    <property type="project" value="UniProtKB-KW"/>
</dbReference>
<organism evidence="13">
    <name type="scientific">Melon chlorotic mosaic alphasatellite</name>
    <dbReference type="NCBI Taxonomy" id="2169825"/>
    <lineage>
        <taxon>Viruses</taxon>
        <taxon>Viruses incertae sedis</taxon>
        <taxon>Alphasatellitidae</taxon>
        <taxon>Geminialphasatellitinae</taxon>
        <taxon>Clecrusatellite</taxon>
        <taxon>Clecrusatellite cucumeris</taxon>
    </lineage>
</organism>
<dbReference type="GO" id="GO:0003677">
    <property type="term" value="F:DNA binding"/>
    <property type="evidence" value="ECO:0007669"/>
    <property type="project" value="UniProtKB-KW"/>
</dbReference>
<evidence type="ECO:0000256" key="3">
    <source>
        <dbReference type="ARBA" id="ARBA00022695"/>
    </source>
</evidence>
<dbReference type="GO" id="GO:0042025">
    <property type="term" value="C:host cell nucleus"/>
    <property type="evidence" value="ECO:0007669"/>
    <property type="project" value="UniProtKB-SubCell"/>
</dbReference>
<gene>
    <name evidence="13" type="primary">Rep</name>
</gene>
<proteinExistence type="predicted"/>
<evidence type="ECO:0000256" key="7">
    <source>
        <dbReference type="ARBA" id="ARBA00022741"/>
    </source>
</evidence>
<keyword evidence="3" id="KW-0548">Nucleotidyltransferase</keyword>
<sequence>MTSQSRNWCFTLFSYVLPLFSSLPEWAEYLVFQEEQCSSTGRKHIQGFVTLKRSQRLSFLKKKLGDGVHLEIAKGSASSNRDYCTKDDTRASGPWEFGVLAEQGSRKRKTMESFQEDPEEMRLSDPKLYRRCLATRVNKEFSGLVLPVLDRPWQLLAEKILNEGPDDRTIIWVYGSQGNEGKTTWAKSKIQAGWFYSRGGKGENIKYSYAEHLGHAVFDLPRQVEDVLQYTVLEEIKDRLIRSSKYEPIDFNCSDGVHVVVLSNFLPQLDLEYDSRGNLVKKQMLSRDRVVIINIDESVIVRDNETVTFHEYME</sequence>
<evidence type="ECO:0000256" key="11">
    <source>
        <dbReference type="ARBA" id="ARBA00023125"/>
    </source>
</evidence>
<comment type="subcellular location">
    <subcellularLocation>
        <location evidence="1">Host nucleus</location>
    </subcellularLocation>
</comment>
<dbReference type="InterPro" id="IPR049912">
    <property type="entry name" value="CRESS_DNA_REP"/>
</dbReference>
<evidence type="ECO:0000256" key="9">
    <source>
        <dbReference type="ARBA" id="ARBA00022801"/>
    </source>
</evidence>